<dbReference type="EMBL" id="BART01000673">
    <property type="protein sequence ID" value="GAG74193.1"/>
    <property type="molecule type" value="Genomic_DNA"/>
</dbReference>
<protein>
    <submittedName>
        <fullName evidence="1">Uncharacterized protein</fullName>
    </submittedName>
</protein>
<feature type="non-terminal residue" evidence="1">
    <location>
        <position position="1"/>
    </location>
</feature>
<dbReference type="AlphaFoldDB" id="X1APH8"/>
<proteinExistence type="predicted"/>
<sequence length="32" mass="3679">RTLTTPPDLKELEANIEKIASEKKRGLQVRLM</sequence>
<reference evidence="1" key="1">
    <citation type="journal article" date="2014" name="Front. Microbiol.">
        <title>High frequency of phylogenetically diverse reductive dehalogenase-homologous genes in deep subseafloor sedimentary metagenomes.</title>
        <authorList>
            <person name="Kawai M."/>
            <person name="Futagami T."/>
            <person name="Toyoda A."/>
            <person name="Takaki Y."/>
            <person name="Nishi S."/>
            <person name="Hori S."/>
            <person name="Arai W."/>
            <person name="Tsubouchi T."/>
            <person name="Morono Y."/>
            <person name="Uchiyama I."/>
            <person name="Ito T."/>
            <person name="Fujiyama A."/>
            <person name="Inagaki F."/>
            <person name="Takami H."/>
        </authorList>
    </citation>
    <scope>NUCLEOTIDE SEQUENCE</scope>
    <source>
        <strain evidence="1">Expedition CK06-06</strain>
    </source>
</reference>
<evidence type="ECO:0000313" key="1">
    <source>
        <dbReference type="EMBL" id="GAG74193.1"/>
    </source>
</evidence>
<organism evidence="1">
    <name type="scientific">marine sediment metagenome</name>
    <dbReference type="NCBI Taxonomy" id="412755"/>
    <lineage>
        <taxon>unclassified sequences</taxon>
        <taxon>metagenomes</taxon>
        <taxon>ecological metagenomes</taxon>
    </lineage>
</organism>
<comment type="caution">
    <text evidence="1">The sequence shown here is derived from an EMBL/GenBank/DDBJ whole genome shotgun (WGS) entry which is preliminary data.</text>
</comment>
<gene>
    <name evidence="1" type="ORF">S01H4_02907</name>
</gene>
<accession>X1APH8</accession>
<name>X1APH8_9ZZZZ</name>